<dbReference type="GO" id="GO:0003824">
    <property type="term" value="F:catalytic activity"/>
    <property type="evidence" value="ECO:0007669"/>
    <property type="project" value="InterPro"/>
</dbReference>
<evidence type="ECO:0000259" key="3">
    <source>
        <dbReference type="Pfam" id="PF01557"/>
    </source>
</evidence>
<comment type="caution">
    <text evidence="4">The sequence shown here is derived from an EMBL/GenBank/DDBJ whole genome shotgun (WGS) entry which is preliminary data.</text>
</comment>
<dbReference type="InterPro" id="IPR011234">
    <property type="entry name" value="Fumarylacetoacetase-like_C"/>
</dbReference>
<reference evidence="4 5" key="1">
    <citation type="submission" date="2018-07" db="EMBL/GenBank/DDBJ databases">
        <title>Genomic Encyclopedia of Type Strains, Phase IV (KMG-IV): sequencing the most valuable type-strain genomes for metagenomic binning, comparative biology and taxonomic classification.</title>
        <authorList>
            <person name="Goeker M."/>
        </authorList>
    </citation>
    <scope>NUCLEOTIDE SEQUENCE [LARGE SCALE GENOMIC DNA]</scope>
    <source>
        <strain evidence="4 5">DSM 44290</strain>
    </source>
</reference>
<sequence length="283" mass="30315">MRFATISNRLSLITASDTVVDLARASGGWFGPNIQDAYERWDELLEFCTTVTAEGIPLSEVPATEFGNPAPHPRQLFAIGLNYAEHAAESGLAAPEEPAVFTKFATSLADPYGTITLVPGKVDWEVELVVVLGRRAHHVAAADAWRHVAGVSVGQDVSERIRQRVGPAPQFSMGKSYPGFGPIGPVLVTPDEFDNPDDLALGCLINGEQMQQGRTSDMVFPVPELIARLSAITPLLPGDVIFTGTPAGVGFGRTPQRYLAPGDELVSYVRGIGEMRHLVVAGK</sequence>
<comment type="similarity">
    <text evidence="1">Belongs to the FAH family.</text>
</comment>
<feature type="domain" description="Fumarylacetoacetase-like C-terminal" evidence="3">
    <location>
        <begin position="76"/>
        <end position="279"/>
    </location>
</feature>
<name>A0A370HKD5_9NOCA</name>
<dbReference type="Gene3D" id="3.90.850.10">
    <property type="entry name" value="Fumarylacetoacetase-like, C-terminal domain"/>
    <property type="match status" value="1"/>
</dbReference>
<organism evidence="4 5">
    <name type="scientific">Nocardia pseudobrasiliensis</name>
    <dbReference type="NCBI Taxonomy" id="45979"/>
    <lineage>
        <taxon>Bacteria</taxon>
        <taxon>Bacillati</taxon>
        <taxon>Actinomycetota</taxon>
        <taxon>Actinomycetes</taxon>
        <taxon>Mycobacteriales</taxon>
        <taxon>Nocardiaceae</taxon>
        <taxon>Nocardia</taxon>
    </lineage>
</organism>
<protein>
    <submittedName>
        <fullName evidence="4">2-keto-4-pentenoate hydratase/2-oxohepta-3-ene-1,7-dioic acid hydratase in catechol pathway</fullName>
    </submittedName>
</protein>
<dbReference type="PANTHER" id="PTHR42796">
    <property type="entry name" value="FUMARYLACETOACETATE HYDROLASE DOMAIN-CONTAINING PROTEIN 2A-RELATED"/>
    <property type="match status" value="1"/>
</dbReference>
<dbReference type="AlphaFoldDB" id="A0A370HKD5"/>
<evidence type="ECO:0000256" key="2">
    <source>
        <dbReference type="ARBA" id="ARBA00022723"/>
    </source>
</evidence>
<dbReference type="STRING" id="1210086.GCA_001613105_03716"/>
<evidence type="ECO:0000256" key="1">
    <source>
        <dbReference type="ARBA" id="ARBA00010211"/>
    </source>
</evidence>
<gene>
    <name evidence="4" type="ORF">DFR76_1217</name>
</gene>
<dbReference type="Proteomes" id="UP000254869">
    <property type="component" value="Unassembled WGS sequence"/>
</dbReference>
<dbReference type="InterPro" id="IPR051121">
    <property type="entry name" value="FAH"/>
</dbReference>
<dbReference type="EMBL" id="QQBC01000021">
    <property type="protein sequence ID" value="RDI58988.1"/>
    <property type="molecule type" value="Genomic_DNA"/>
</dbReference>
<evidence type="ECO:0000313" key="4">
    <source>
        <dbReference type="EMBL" id="RDI58988.1"/>
    </source>
</evidence>
<proteinExistence type="inferred from homology"/>
<dbReference type="SUPFAM" id="SSF56529">
    <property type="entry name" value="FAH"/>
    <property type="match status" value="1"/>
</dbReference>
<dbReference type="GO" id="GO:0046872">
    <property type="term" value="F:metal ion binding"/>
    <property type="evidence" value="ECO:0007669"/>
    <property type="project" value="UniProtKB-KW"/>
</dbReference>
<keyword evidence="5" id="KW-1185">Reference proteome</keyword>
<dbReference type="Pfam" id="PF01557">
    <property type="entry name" value="FAA_hydrolase"/>
    <property type="match status" value="1"/>
</dbReference>
<dbReference type="GO" id="GO:0044281">
    <property type="term" value="P:small molecule metabolic process"/>
    <property type="evidence" value="ECO:0007669"/>
    <property type="project" value="UniProtKB-ARBA"/>
</dbReference>
<dbReference type="InterPro" id="IPR036663">
    <property type="entry name" value="Fumarylacetoacetase_C_sf"/>
</dbReference>
<accession>A0A370HKD5</accession>
<evidence type="ECO:0000313" key="5">
    <source>
        <dbReference type="Proteomes" id="UP000254869"/>
    </source>
</evidence>
<dbReference type="PANTHER" id="PTHR42796:SF4">
    <property type="entry name" value="FUMARYLACETOACETATE HYDROLASE DOMAIN-CONTAINING PROTEIN 2A"/>
    <property type="match status" value="1"/>
</dbReference>
<keyword evidence="2" id="KW-0479">Metal-binding</keyword>